<dbReference type="PATRIC" id="fig|1082931.4.peg.3428"/>
<name>G4R9C9_PELHB</name>
<evidence type="ECO:0008006" key="3">
    <source>
        <dbReference type="Google" id="ProtNLM"/>
    </source>
</evidence>
<dbReference type="AlphaFoldDB" id="G4R9C9"/>
<dbReference type="STRING" id="1082931.KKY_3478"/>
<dbReference type="PANTHER" id="PTHR13696">
    <property type="entry name" value="P-LOOP CONTAINING NUCLEOSIDE TRIPHOSPHATE HYDROLASE"/>
    <property type="match status" value="1"/>
</dbReference>
<dbReference type="Gene3D" id="3.40.50.300">
    <property type="entry name" value="P-loop containing nucleotide triphosphate hydrolases"/>
    <property type="match status" value="1"/>
</dbReference>
<dbReference type="Proteomes" id="UP000008850">
    <property type="component" value="Chromosome"/>
</dbReference>
<gene>
    <name evidence="1" type="ordered locus">KKY_3478</name>
</gene>
<dbReference type="InterPro" id="IPR027417">
    <property type="entry name" value="P-loop_NTPase"/>
</dbReference>
<dbReference type="PANTHER" id="PTHR13696:SF96">
    <property type="entry name" value="COBQ_COBB_MIND_PARA NUCLEOTIDE BINDING DOMAIN-CONTAINING PROTEIN"/>
    <property type="match status" value="1"/>
</dbReference>
<dbReference type="HOGENOM" id="CLU_080923_0_0_5"/>
<dbReference type="InterPro" id="IPR050678">
    <property type="entry name" value="DNA_Partitioning_ATPase"/>
</dbReference>
<reference evidence="1 2" key="1">
    <citation type="journal article" date="2012" name="J. Bacteriol.">
        <title>Complete genome sequence of Pelagibacterium halotolerans B2T.</title>
        <authorList>
            <person name="Huo Y.Y."/>
            <person name="Cheng H."/>
            <person name="Han X.F."/>
            <person name="Jiang X.W."/>
            <person name="Sun C."/>
            <person name="Zhang X.Q."/>
            <person name="Zhu X.F."/>
            <person name="Liu Y.F."/>
            <person name="Li P.F."/>
            <person name="Ni P.X."/>
            <person name="Wu M."/>
        </authorList>
    </citation>
    <scope>NUCLEOTIDE SEQUENCE [LARGE SCALE GENOMIC DNA]</scope>
    <source>
        <strain evidence="2">DSM 22347 / JCM 15775 / CGMCC 1.7692 / B2</strain>
    </source>
</reference>
<dbReference type="EMBL" id="CP003075">
    <property type="protein sequence ID" value="AEQ53463.1"/>
    <property type="molecule type" value="Genomic_DNA"/>
</dbReference>
<evidence type="ECO:0000313" key="2">
    <source>
        <dbReference type="Proteomes" id="UP000008850"/>
    </source>
</evidence>
<accession>G4R9C9</accession>
<protein>
    <recommendedName>
        <fullName evidence="3">ATPase</fullName>
    </recommendedName>
</protein>
<dbReference type="KEGG" id="phl:KKY_3478"/>
<organism evidence="1 2">
    <name type="scientific">Pelagibacterium halotolerans (strain DSM 22347 / JCM 15775 / CGMCC 1.7692 / B2)</name>
    <dbReference type="NCBI Taxonomy" id="1082931"/>
    <lineage>
        <taxon>Bacteria</taxon>
        <taxon>Pseudomonadati</taxon>
        <taxon>Pseudomonadota</taxon>
        <taxon>Alphaproteobacteria</taxon>
        <taxon>Hyphomicrobiales</taxon>
        <taxon>Devosiaceae</taxon>
        <taxon>Pelagibacterium</taxon>
    </lineage>
</organism>
<dbReference type="SUPFAM" id="SSF52540">
    <property type="entry name" value="P-loop containing nucleoside triphosphate hydrolases"/>
    <property type="match status" value="1"/>
</dbReference>
<dbReference type="CDD" id="cd02042">
    <property type="entry name" value="ParAB_family"/>
    <property type="match status" value="1"/>
</dbReference>
<dbReference type="InterPro" id="IPR015223">
    <property type="entry name" value="MipZ"/>
</dbReference>
<proteinExistence type="predicted"/>
<keyword evidence="2" id="KW-1185">Reference proteome</keyword>
<dbReference type="Pfam" id="PF09140">
    <property type="entry name" value="MipZ"/>
    <property type="match status" value="1"/>
</dbReference>
<sequence>MGLLEMTQAGAHIIVVGNEKGGSGKSTTSLHLAVYLLHFGFAVGTVDVDSRQQTLTRYVRNRRTSAETRGRDVPMPKHLYIPTAWGDSISENQVAEREIFDRSVAGLRKEVDFIVIDTPGFDCNLARAALEIADTLVTPLNDSMIDLDVLARIDEQSGQPIQTSPYSRNVQKARAERLERTGQTIDWVLVRNRIAQLGSRNASEVQETIEMVAERLGCRVAEGIAERVIFRSLFKLGMTVFDPLDAETLGAAPSMSHVNARQEYRRLVAAMRLPVGLPVPEADNGASAAGVERRSA</sequence>
<evidence type="ECO:0000313" key="1">
    <source>
        <dbReference type="EMBL" id="AEQ53463.1"/>
    </source>
</evidence>
<dbReference type="eggNOG" id="COG1192">
    <property type="taxonomic scope" value="Bacteria"/>
</dbReference>